<keyword evidence="2" id="KW-0560">Oxidoreductase</keyword>
<comment type="caution">
    <text evidence="4">The sequence shown here is derived from an EMBL/GenBank/DDBJ whole genome shotgun (WGS) entry which is preliminary data.</text>
</comment>
<evidence type="ECO:0000259" key="3">
    <source>
        <dbReference type="SMART" id="SM00829"/>
    </source>
</evidence>
<gene>
    <name evidence="4" type="ORF">ACFFSA_33325</name>
</gene>
<sequence length="316" mass="32712">MMKAVVLDTDDQLRLADLDEPTAGPSQVAIAVAYAGIQYGDVLVRNGHFEVPRPFVPGFEAAGQIVAVGEGVDPARIGAQVTALVGGGAYAEVALAPAVLTFDAAGIDPRVAAGFGWATPTAYDLINTITRVRPGESVLIHAAAGGVGTLAAQFAKAAGAGRVVGVVGSAERASYAASFGFDQVLVREEFPDALGGEQFDVILDPVGGPARLANLERLAPHGRLVVYGNIATFEPVQVSVNDLLMQGKSLLTYNSNLLGQTHPERLADSARRALKAVAEGRVRIDITAEYEAADLDTAVQNLADGATCGKSILRIA</sequence>
<proteinExistence type="predicted"/>
<keyword evidence="1" id="KW-0521">NADP</keyword>
<dbReference type="PANTHER" id="PTHR48106:SF18">
    <property type="entry name" value="QUINONE OXIDOREDUCTASE PIG3"/>
    <property type="match status" value="1"/>
</dbReference>
<evidence type="ECO:0000313" key="4">
    <source>
        <dbReference type="EMBL" id="MFB9627991.1"/>
    </source>
</evidence>
<dbReference type="RefSeq" id="WP_344986873.1">
    <property type="nucleotide sequence ID" value="NZ_BAAAXV010000001.1"/>
</dbReference>
<dbReference type="InterPro" id="IPR011032">
    <property type="entry name" value="GroES-like_sf"/>
</dbReference>
<dbReference type="Pfam" id="PF00107">
    <property type="entry name" value="ADH_zinc_N"/>
    <property type="match status" value="1"/>
</dbReference>
<dbReference type="SUPFAM" id="SSF50129">
    <property type="entry name" value="GroES-like"/>
    <property type="match status" value="1"/>
</dbReference>
<dbReference type="EMBL" id="JBHMBW010000037">
    <property type="protein sequence ID" value="MFB9627991.1"/>
    <property type="molecule type" value="Genomic_DNA"/>
</dbReference>
<dbReference type="Pfam" id="PF08240">
    <property type="entry name" value="ADH_N"/>
    <property type="match status" value="1"/>
</dbReference>
<dbReference type="PANTHER" id="PTHR48106">
    <property type="entry name" value="QUINONE OXIDOREDUCTASE PIG3-RELATED"/>
    <property type="match status" value="1"/>
</dbReference>
<accession>A0ABV5S8I8</accession>
<feature type="domain" description="Enoyl reductase (ER)" evidence="3">
    <location>
        <begin position="8"/>
        <end position="313"/>
    </location>
</feature>
<evidence type="ECO:0000256" key="1">
    <source>
        <dbReference type="ARBA" id="ARBA00022857"/>
    </source>
</evidence>
<dbReference type="SUPFAM" id="SSF51735">
    <property type="entry name" value="NAD(P)-binding Rossmann-fold domains"/>
    <property type="match status" value="1"/>
</dbReference>
<dbReference type="InterPro" id="IPR013149">
    <property type="entry name" value="ADH-like_C"/>
</dbReference>
<protein>
    <submittedName>
        <fullName evidence="4">Zinc-binding alcohol dehydrogenase family protein</fullName>
    </submittedName>
</protein>
<dbReference type="Gene3D" id="3.90.180.10">
    <property type="entry name" value="Medium-chain alcohol dehydrogenases, catalytic domain"/>
    <property type="match status" value="1"/>
</dbReference>
<dbReference type="InterPro" id="IPR002364">
    <property type="entry name" value="Quin_OxRdtase/zeta-crystal_CS"/>
</dbReference>
<name>A0ABV5S8I8_9ACTN</name>
<keyword evidence="5" id="KW-1185">Reference proteome</keyword>
<evidence type="ECO:0000256" key="2">
    <source>
        <dbReference type="ARBA" id="ARBA00023002"/>
    </source>
</evidence>
<dbReference type="SMART" id="SM00829">
    <property type="entry name" value="PKS_ER"/>
    <property type="match status" value="1"/>
</dbReference>
<reference evidence="4 5" key="1">
    <citation type="submission" date="2024-09" db="EMBL/GenBank/DDBJ databases">
        <authorList>
            <person name="Sun Q."/>
            <person name="Mori K."/>
        </authorList>
    </citation>
    <scope>NUCLEOTIDE SEQUENCE [LARGE SCALE GENOMIC DNA]</scope>
    <source>
        <strain evidence="4 5">JCM 3143</strain>
    </source>
</reference>
<organism evidence="4 5">
    <name type="scientific">Nonomuraea helvata</name>
    <dbReference type="NCBI Taxonomy" id="37484"/>
    <lineage>
        <taxon>Bacteria</taxon>
        <taxon>Bacillati</taxon>
        <taxon>Actinomycetota</taxon>
        <taxon>Actinomycetes</taxon>
        <taxon>Streptosporangiales</taxon>
        <taxon>Streptosporangiaceae</taxon>
        <taxon>Nonomuraea</taxon>
    </lineage>
</organism>
<dbReference type="InterPro" id="IPR020843">
    <property type="entry name" value="ER"/>
</dbReference>
<dbReference type="Proteomes" id="UP001589532">
    <property type="component" value="Unassembled WGS sequence"/>
</dbReference>
<dbReference type="InterPro" id="IPR036291">
    <property type="entry name" value="NAD(P)-bd_dom_sf"/>
</dbReference>
<dbReference type="PROSITE" id="PS01162">
    <property type="entry name" value="QOR_ZETA_CRYSTAL"/>
    <property type="match status" value="1"/>
</dbReference>
<dbReference type="Gene3D" id="3.40.50.720">
    <property type="entry name" value="NAD(P)-binding Rossmann-like Domain"/>
    <property type="match status" value="1"/>
</dbReference>
<evidence type="ECO:0000313" key="5">
    <source>
        <dbReference type="Proteomes" id="UP001589532"/>
    </source>
</evidence>
<dbReference type="InterPro" id="IPR013154">
    <property type="entry name" value="ADH-like_N"/>
</dbReference>